<comment type="caution">
    <text evidence="1">The sequence shown here is derived from an EMBL/GenBank/DDBJ whole genome shotgun (WGS) entry which is preliminary data.</text>
</comment>
<proteinExistence type="predicted"/>
<dbReference type="Proteomes" id="UP001595617">
    <property type="component" value="Unassembled WGS sequence"/>
</dbReference>
<evidence type="ECO:0000313" key="2">
    <source>
        <dbReference type="Proteomes" id="UP001595617"/>
    </source>
</evidence>
<keyword evidence="2" id="KW-1185">Reference proteome</keyword>
<organism evidence="1 2">
    <name type="scientific">Saccharospirillum mangrovi</name>
    <dbReference type="NCBI Taxonomy" id="2161747"/>
    <lineage>
        <taxon>Bacteria</taxon>
        <taxon>Pseudomonadati</taxon>
        <taxon>Pseudomonadota</taxon>
        <taxon>Gammaproteobacteria</taxon>
        <taxon>Oceanospirillales</taxon>
        <taxon>Saccharospirillaceae</taxon>
        <taxon>Saccharospirillum</taxon>
    </lineage>
</organism>
<name>A0ABV7ZX98_9GAMM</name>
<dbReference type="EMBL" id="JBHRYR010000002">
    <property type="protein sequence ID" value="MFC3851971.1"/>
    <property type="molecule type" value="Genomic_DNA"/>
</dbReference>
<evidence type="ECO:0000313" key="1">
    <source>
        <dbReference type="EMBL" id="MFC3851971.1"/>
    </source>
</evidence>
<dbReference type="SUPFAM" id="SSF48208">
    <property type="entry name" value="Six-hairpin glycosidases"/>
    <property type="match status" value="1"/>
</dbReference>
<dbReference type="RefSeq" id="WP_380693571.1">
    <property type="nucleotide sequence ID" value="NZ_JBHRYR010000002.1"/>
</dbReference>
<accession>A0ABV7ZX98</accession>
<gene>
    <name evidence="1" type="ORF">ACFOOG_03905</name>
</gene>
<reference evidence="2" key="1">
    <citation type="journal article" date="2019" name="Int. J. Syst. Evol. Microbiol.">
        <title>The Global Catalogue of Microorganisms (GCM) 10K type strain sequencing project: providing services to taxonomists for standard genome sequencing and annotation.</title>
        <authorList>
            <consortium name="The Broad Institute Genomics Platform"/>
            <consortium name="The Broad Institute Genome Sequencing Center for Infectious Disease"/>
            <person name="Wu L."/>
            <person name="Ma J."/>
        </authorList>
    </citation>
    <scope>NUCLEOTIDE SEQUENCE [LARGE SCALE GENOMIC DNA]</scope>
    <source>
        <strain evidence="2">IBRC 10765</strain>
    </source>
</reference>
<dbReference type="InterPro" id="IPR008928">
    <property type="entry name" value="6-hairpin_glycosidase_sf"/>
</dbReference>
<protein>
    <submittedName>
        <fullName evidence="1">Uncharacterized protein</fullName>
    </submittedName>
</protein>
<sequence length="867" mass="97921">MNPAPVLITLNNPNAYRRYAEPVQFGVALPKDLSPDLPWHLYDEQHEPLPACIETAAEWPNGSPKWLRVTTQITLAPMQSQQLSLKPERPSSTSPQHGTYLRVEQHNNAWQISTPKHNFTLHGQTGQWQIKALSASSPTHTLDWQFNDAQQHPGTWVTERIEPLAQDNPVFVELLIHGHWRDHSGQRHIQVEHRVRCYAEGGLMTWASRVHNPQRARHNGGLWDLGDPGSVHFSALALRVQCSHSGIGHVQVTPDTVPLTTTTAEQLRVTQHASGGDHWNSLNHMDASGTVPLRYSGYSVAQANDTTHTHGRAQPLAWWADAKHSLYGGISEFWQQFPSALSSSNQHLELALFPAASEHTHELQGGECKTQQLALAFNGTTDALAWLATPLVPVVDTQAYATAEVLPWFAHADQPSPIDPLLATGLSGPDNFFIKREVIDEFGWRHFGDLFADHESLYQTPDQPPFISHYNNQYDAIYGFARQFVRTGDTRWFRLMDDLARHVVDIDLYHTDADRAEYNHGLFWHTDHYLPASTATHRTYSKYNSTSSIPGQTGGGPAAEHCYTTGLAYHHFLTGNPHSKQAVLDLAGWMIALHDGGPGLLSALWAVKRDYAGKLVARLRGRKVSSYRYPFTRGTGNYLVALIDAYEVSAEQRYLDRCAAIIRDTLHPQDDIDARQLMTVETGWSYLILVQALARFLRTKAQAGQYDHSFTLTRAAFLAYTDWMRQHEQPFLSDPKQLEFPNDTWVAQDVRKAMLMFQAADLDPEHAEHYRAQGQAWLDYVTQHLAQSSTLSFTRIQVILLQNHGPDAAREVFPPQALTTAGFTFGKPPQATLLRLLGLIIGRLWQGIREFRPTRERHWWNTRMNRS</sequence>